<evidence type="ECO:0000313" key="2">
    <source>
        <dbReference type="EMBL" id="GJU08072.1"/>
    </source>
</evidence>
<reference evidence="2" key="1">
    <citation type="journal article" date="2022" name="Int. J. Mol. Sci.">
        <title>Draft Genome of Tanacetum Coccineum: Genomic Comparison of Closely Related Tanacetum-Family Plants.</title>
        <authorList>
            <person name="Yamashiro T."/>
            <person name="Shiraishi A."/>
            <person name="Nakayama K."/>
            <person name="Satake H."/>
        </authorList>
    </citation>
    <scope>NUCLEOTIDE SEQUENCE</scope>
</reference>
<gene>
    <name evidence="2" type="ORF">Tco_1124502</name>
</gene>
<feature type="region of interest" description="Disordered" evidence="1">
    <location>
        <begin position="294"/>
        <end position="316"/>
    </location>
</feature>
<comment type="caution">
    <text evidence="2">The sequence shown here is derived from an EMBL/GenBank/DDBJ whole genome shotgun (WGS) entry which is preliminary data.</text>
</comment>
<reference evidence="2" key="2">
    <citation type="submission" date="2022-01" db="EMBL/GenBank/DDBJ databases">
        <authorList>
            <person name="Yamashiro T."/>
            <person name="Shiraishi A."/>
            <person name="Satake H."/>
            <person name="Nakayama K."/>
        </authorList>
    </citation>
    <scope>NUCLEOTIDE SEQUENCE</scope>
</reference>
<sequence length="329" mass="37811">MKGTTDQNEGKSATQTAPTTTSTPTPTIFGDDETIAQVLIIIDSRKSEGKGKVVGNLRMLKILKTKANITRTMISLKLKRSLKCLLRMKRWPEKFKKNRKLKRKRKGKNKCRQDSSEELQKEEREKFTIEQKAKFLHDTIVAQRKFLAQQRSVKCFKTINCDSFTYSSKEIYTILLHQPTALVPNVDKVDEIIYKIHYKLEPRSDKESLEVEITNVEEVKSTNAKEVENNNVVIPVNVNEEEEKITDEVYELKQMEKRKIVEESRSTPFPTPIRSHRIHTDLVSLDTDKLQELTAPNTTSTPSSSSPNTKLSTTNRLLSLFKAKPARFK</sequence>
<proteinExistence type="predicted"/>
<name>A0ABQ5J940_9ASTR</name>
<keyword evidence="3" id="KW-1185">Reference proteome</keyword>
<dbReference type="EMBL" id="BQNB010021598">
    <property type="protein sequence ID" value="GJU08072.1"/>
    <property type="molecule type" value="Genomic_DNA"/>
</dbReference>
<dbReference type="Proteomes" id="UP001151760">
    <property type="component" value="Unassembled WGS sequence"/>
</dbReference>
<feature type="compositionally biased region" description="Low complexity" evidence="1">
    <location>
        <begin position="296"/>
        <end position="315"/>
    </location>
</feature>
<feature type="compositionally biased region" description="Basic residues" evidence="1">
    <location>
        <begin position="98"/>
        <end position="110"/>
    </location>
</feature>
<feature type="compositionally biased region" description="Polar residues" evidence="1">
    <location>
        <begin position="1"/>
        <end position="11"/>
    </location>
</feature>
<organism evidence="2 3">
    <name type="scientific">Tanacetum coccineum</name>
    <dbReference type="NCBI Taxonomy" id="301880"/>
    <lineage>
        <taxon>Eukaryota</taxon>
        <taxon>Viridiplantae</taxon>
        <taxon>Streptophyta</taxon>
        <taxon>Embryophyta</taxon>
        <taxon>Tracheophyta</taxon>
        <taxon>Spermatophyta</taxon>
        <taxon>Magnoliopsida</taxon>
        <taxon>eudicotyledons</taxon>
        <taxon>Gunneridae</taxon>
        <taxon>Pentapetalae</taxon>
        <taxon>asterids</taxon>
        <taxon>campanulids</taxon>
        <taxon>Asterales</taxon>
        <taxon>Asteraceae</taxon>
        <taxon>Asteroideae</taxon>
        <taxon>Anthemideae</taxon>
        <taxon>Anthemidinae</taxon>
        <taxon>Tanacetum</taxon>
    </lineage>
</organism>
<accession>A0ABQ5J940</accession>
<protein>
    <submittedName>
        <fullName evidence="2">Uncharacterized protein</fullName>
    </submittedName>
</protein>
<feature type="compositionally biased region" description="Low complexity" evidence="1">
    <location>
        <begin position="12"/>
        <end position="27"/>
    </location>
</feature>
<evidence type="ECO:0000256" key="1">
    <source>
        <dbReference type="SAM" id="MobiDB-lite"/>
    </source>
</evidence>
<evidence type="ECO:0000313" key="3">
    <source>
        <dbReference type="Proteomes" id="UP001151760"/>
    </source>
</evidence>
<feature type="region of interest" description="Disordered" evidence="1">
    <location>
        <begin position="1"/>
        <end position="29"/>
    </location>
</feature>
<feature type="region of interest" description="Disordered" evidence="1">
    <location>
        <begin position="98"/>
        <end position="118"/>
    </location>
</feature>